<comment type="caution">
    <text evidence="2">The sequence shown here is derived from an EMBL/GenBank/DDBJ whole genome shotgun (WGS) entry which is preliminary data.</text>
</comment>
<dbReference type="EMBL" id="BGPR01003427">
    <property type="protein sequence ID" value="GBM88017.1"/>
    <property type="molecule type" value="Genomic_DNA"/>
</dbReference>
<dbReference type="Proteomes" id="UP000499080">
    <property type="component" value="Unassembled WGS sequence"/>
</dbReference>
<feature type="compositionally biased region" description="Basic residues" evidence="1">
    <location>
        <begin position="20"/>
        <end position="29"/>
    </location>
</feature>
<name>A0A4Y2JD79_ARAVE</name>
<reference evidence="2 3" key="1">
    <citation type="journal article" date="2019" name="Sci. Rep.">
        <title>Orb-weaving spider Araneus ventricosus genome elucidates the spidroin gene catalogue.</title>
        <authorList>
            <person name="Kono N."/>
            <person name="Nakamura H."/>
            <person name="Ohtoshi R."/>
            <person name="Moran D.A.P."/>
            <person name="Shinohara A."/>
            <person name="Yoshida Y."/>
            <person name="Fujiwara M."/>
            <person name="Mori M."/>
            <person name="Tomita M."/>
            <person name="Arakawa K."/>
        </authorList>
    </citation>
    <scope>NUCLEOTIDE SEQUENCE [LARGE SCALE GENOMIC DNA]</scope>
</reference>
<accession>A0A4Y2JD79</accession>
<protein>
    <submittedName>
        <fullName evidence="2">Uncharacterized protein</fullName>
    </submittedName>
</protein>
<dbReference type="OrthoDB" id="4843387at2759"/>
<evidence type="ECO:0000256" key="1">
    <source>
        <dbReference type="SAM" id="MobiDB-lite"/>
    </source>
</evidence>
<dbReference type="AlphaFoldDB" id="A0A4Y2JD79"/>
<feature type="region of interest" description="Disordered" evidence="1">
    <location>
        <begin position="18"/>
        <end position="40"/>
    </location>
</feature>
<gene>
    <name evidence="2" type="ORF">AVEN_224512_1</name>
</gene>
<evidence type="ECO:0000313" key="3">
    <source>
        <dbReference type="Proteomes" id="UP000499080"/>
    </source>
</evidence>
<evidence type="ECO:0000313" key="2">
    <source>
        <dbReference type="EMBL" id="GBM88017.1"/>
    </source>
</evidence>
<keyword evidence="3" id="KW-1185">Reference proteome</keyword>
<sequence length="108" mass="12242">MLGIYYLCKKYETTGSIGNKRGRDRKPKTNAREDSMNVRSAQKKKDISSKEIVKELKLNMSALTVCLIIKNSGLISCIQRKRPYISKKYGNALGLCKRAYFEGFTILG</sequence>
<proteinExistence type="predicted"/>
<organism evidence="2 3">
    <name type="scientific">Araneus ventricosus</name>
    <name type="common">Orbweaver spider</name>
    <name type="synonym">Epeira ventricosa</name>
    <dbReference type="NCBI Taxonomy" id="182803"/>
    <lineage>
        <taxon>Eukaryota</taxon>
        <taxon>Metazoa</taxon>
        <taxon>Ecdysozoa</taxon>
        <taxon>Arthropoda</taxon>
        <taxon>Chelicerata</taxon>
        <taxon>Arachnida</taxon>
        <taxon>Araneae</taxon>
        <taxon>Araneomorphae</taxon>
        <taxon>Entelegynae</taxon>
        <taxon>Araneoidea</taxon>
        <taxon>Araneidae</taxon>
        <taxon>Araneus</taxon>
    </lineage>
</organism>